<comment type="caution">
    <text evidence="4">The sequence shown here is derived from an EMBL/GenBank/DDBJ whole genome shotgun (WGS) entry which is preliminary data.</text>
</comment>
<dbReference type="InterPro" id="IPR037151">
    <property type="entry name" value="AlkB-like_sf"/>
</dbReference>
<name>A0ABD1BEC1_CARAN</name>
<dbReference type="Proteomes" id="UP001558713">
    <property type="component" value="Unassembled WGS sequence"/>
</dbReference>
<dbReference type="InterPro" id="IPR044842">
    <property type="entry name" value="ALKBH9B/ALKBH10B-like"/>
</dbReference>
<keyword evidence="2" id="KW-0175">Coiled coil</keyword>
<proteinExistence type="inferred from homology"/>
<feature type="compositionally biased region" description="Polar residues" evidence="3">
    <location>
        <begin position="563"/>
        <end position="574"/>
    </location>
</feature>
<feature type="coiled-coil region" evidence="2">
    <location>
        <begin position="126"/>
        <end position="153"/>
    </location>
</feature>
<evidence type="ECO:0000256" key="2">
    <source>
        <dbReference type="SAM" id="Coils"/>
    </source>
</evidence>
<protein>
    <submittedName>
        <fullName evidence="4">RNA demethylase ALKBH10B</fullName>
    </submittedName>
</protein>
<organism evidence="4 5">
    <name type="scientific">Cardamine amara subsp. amara</name>
    <dbReference type="NCBI Taxonomy" id="228776"/>
    <lineage>
        <taxon>Eukaryota</taxon>
        <taxon>Viridiplantae</taxon>
        <taxon>Streptophyta</taxon>
        <taxon>Embryophyta</taxon>
        <taxon>Tracheophyta</taxon>
        <taxon>Spermatophyta</taxon>
        <taxon>Magnoliopsida</taxon>
        <taxon>eudicotyledons</taxon>
        <taxon>Gunneridae</taxon>
        <taxon>Pentapetalae</taxon>
        <taxon>rosids</taxon>
        <taxon>malvids</taxon>
        <taxon>Brassicales</taxon>
        <taxon>Brassicaceae</taxon>
        <taxon>Cardamineae</taxon>
        <taxon>Cardamine</taxon>
    </lineage>
</organism>
<evidence type="ECO:0000313" key="5">
    <source>
        <dbReference type="Proteomes" id="UP001558713"/>
    </source>
</evidence>
<gene>
    <name evidence="4" type="ORF">V5N11_025119</name>
</gene>
<feature type="compositionally biased region" description="Polar residues" evidence="3">
    <location>
        <begin position="187"/>
        <end position="196"/>
    </location>
</feature>
<feature type="region of interest" description="Disordered" evidence="3">
    <location>
        <begin position="537"/>
        <end position="574"/>
    </location>
</feature>
<dbReference type="PANTHER" id="PTHR31447">
    <property type="entry name" value="HYDROXYPROLINE-RICH GLYCOPROTEIN FAMILY PROTEIN-RELATED"/>
    <property type="match status" value="1"/>
</dbReference>
<keyword evidence="5" id="KW-1185">Reference proteome</keyword>
<evidence type="ECO:0000313" key="4">
    <source>
        <dbReference type="EMBL" id="KAL1209341.1"/>
    </source>
</evidence>
<dbReference type="EMBL" id="JBANAX010000421">
    <property type="protein sequence ID" value="KAL1209341.1"/>
    <property type="molecule type" value="Genomic_DNA"/>
</dbReference>
<dbReference type="Gene3D" id="2.60.120.590">
    <property type="entry name" value="Alpha-ketoglutarate-dependent dioxygenase AlkB-like"/>
    <property type="match status" value="1"/>
</dbReference>
<feature type="region of interest" description="Disordered" evidence="3">
    <location>
        <begin position="178"/>
        <end position="206"/>
    </location>
</feature>
<comment type="similarity">
    <text evidence="1">Belongs to the alkB family.</text>
</comment>
<feature type="compositionally biased region" description="Basic residues" evidence="3">
    <location>
        <begin position="537"/>
        <end position="550"/>
    </location>
</feature>
<sequence>MTIAAALARQTDRSVSGFTPAFATTAKAVTVPVQVPPGAVVSDGLGKDALISWFRGEFAAANAIIDAMCSHLRITERGGDDEAVSGSEYEAVFAAIHRRRLNWIPVLQMQKYHSIAEVAIELQKVAAKKAEDLKQKKTEVEDLKVKKTEEEDGAAVEEVKKVCFNGEKVTENELNGDVVDVEDDSPTSDITDSGSHQDVHQTAAADSPQIICQSHEDCDARSCEIKPIKGFQAKEQVKGHTVNVVKGLKLYEELLKEDELSKLIDFVAELREAGQNGKLSGESFILFNKQIKGNKRELIQLGVPIFGHVKADENPNDINNSVNIEPIPPLLESVIDHFVTWRLIPEYKRPNGCVINFFEEGEYSQPFLKPPHLEQPISTLVLSESTMAFGRILSSDNEGNFKGPLTLSLKQGSLLVMRGNSADMARHVMCPSQTKRVSITFFRVRTETYHNHSQPNSPHNEGVMTMWQPYPMTPTPFLNGYDHSIDMMPKLGVLRPPMVMMAPPQVQPMVLPSPNVMGTGGGTGVFLPWASVSSRKHVKHLPPRAQKKRLLPLPPAAASSPAGESTSEPVISVG</sequence>
<evidence type="ECO:0000256" key="3">
    <source>
        <dbReference type="SAM" id="MobiDB-lite"/>
    </source>
</evidence>
<accession>A0ABD1BEC1</accession>
<reference evidence="4 5" key="1">
    <citation type="submission" date="2024-04" db="EMBL/GenBank/DDBJ databases">
        <title>Genome assembly C_amara_ONT_v2.</title>
        <authorList>
            <person name="Yant L."/>
            <person name="Moore C."/>
            <person name="Slenker M."/>
        </authorList>
    </citation>
    <scope>NUCLEOTIDE SEQUENCE [LARGE SCALE GENOMIC DNA]</scope>
    <source>
        <tissue evidence="4">Leaf</tissue>
    </source>
</reference>
<dbReference type="AlphaFoldDB" id="A0ABD1BEC1"/>
<dbReference type="PANTHER" id="PTHR31447:SF2">
    <property type="entry name" value="RNA DEMETHYLASE ALKBH10B"/>
    <property type="match status" value="1"/>
</dbReference>
<dbReference type="SUPFAM" id="SSF51197">
    <property type="entry name" value="Clavaminate synthase-like"/>
    <property type="match status" value="1"/>
</dbReference>
<evidence type="ECO:0000256" key="1">
    <source>
        <dbReference type="ARBA" id="ARBA00007879"/>
    </source>
</evidence>